<dbReference type="Proteomes" id="UP000697998">
    <property type="component" value="Unassembled WGS sequence"/>
</dbReference>
<dbReference type="InterPro" id="IPR002716">
    <property type="entry name" value="PIN_dom"/>
</dbReference>
<evidence type="ECO:0000259" key="1">
    <source>
        <dbReference type="Pfam" id="PF01850"/>
    </source>
</evidence>
<gene>
    <name evidence="2" type="ORF">IPJ27_17715</name>
</gene>
<dbReference type="InterPro" id="IPR029060">
    <property type="entry name" value="PIN-like_dom_sf"/>
</dbReference>
<dbReference type="PANTHER" id="PTHR39664">
    <property type="match status" value="1"/>
</dbReference>
<dbReference type="CDD" id="cd18683">
    <property type="entry name" value="PIN_VapC-like"/>
    <property type="match status" value="1"/>
</dbReference>
<evidence type="ECO:0000313" key="3">
    <source>
        <dbReference type="Proteomes" id="UP000697998"/>
    </source>
</evidence>
<sequence>MIAVDTNILARFYVDDAADPEAARQRPIAERLMREGTGVLVTVTVLLEFAWVLRGFYGFETEDSARAIEHLIGLPNVTVEDWPAVLEAVRLYREGLDFADALHVSRAGQCERFYTFDDRKFARRATKLGVVPAVQVP</sequence>
<proteinExistence type="predicted"/>
<dbReference type="Gene3D" id="3.40.50.1010">
    <property type="entry name" value="5'-nuclease"/>
    <property type="match status" value="1"/>
</dbReference>
<dbReference type="PANTHER" id="PTHR39664:SF2">
    <property type="entry name" value="NUCLEIC ACID-BINDING PROTEIN, CONTAINING PIN DOMAIN-RELATED"/>
    <property type="match status" value="1"/>
</dbReference>
<feature type="domain" description="PIN" evidence="1">
    <location>
        <begin position="2"/>
        <end position="125"/>
    </location>
</feature>
<name>A0A935PZY7_9PROT</name>
<protein>
    <submittedName>
        <fullName evidence="2">Type II toxin-antitoxin system VapC family toxin</fullName>
    </submittedName>
</protein>
<dbReference type="EMBL" id="JADJMH010000019">
    <property type="protein sequence ID" value="MBK7676439.1"/>
    <property type="molecule type" value="Genomic_DNA"/>
</dbReference>
<comment type="caution">
    <text evidence="2">The sequence shown here is derived from an EMBL/GenBank/DDBJ whole genome shotgun (WGS) entry which is preliminary data.</text>
</comment>
<dbReference type="AlphaFoldDB" id="A0A935PZY7"/>
<organism evidence="2 3">
    <name type="scientific">Candidatus Accumulibacter proximus</name>
    <dbReference type="NCBI Taxonomy" id="2954385"/>
    <lineage>
        <taxon>Bacteria</taxon>
        <taxon>Pseudomonadati</taxon>
        <taxon>Pseudomonadota</taxon>
        <taxon>Betaproteobacteria</taxon>
        <taxon>Candidatus Accumulibacter</taxon>
    </lineage>
</organism>
<dbReference type="Pfam" id="PF01850">
    <property type="entry name" value="PIN"/>
    <property type="match status" value="1"/>
</dbReference>
<evidence type="ECO:0000313" key="2">
    <source>
        <dbReference type="EMBL" id="MBK7676439.1"/>
    </source>
</evidence>
<accession>A0A935PZY7</accession>
<reference evidence="2 3" key="1">
    <citation type="submission" date="2020-10" db="EMBL/GenBank/DDBJ databases">
        <title>Connecting structure to function with the recovery of over 1000 high-quality activated sludge metagenome-assembled genomes encoding full-length rRNA genes using long-read sequencing.</title>
        <authorList>
            <person name="Singleton C.M."/>
            <person name="Petriglieri F."/>
            <person name="Kristensen J.M."/>
            <person name="Kirkegaard R.H."/>
            <person name="Michaelsen T.Y."/>
            <person name="Andersen M.H."/>
            <person name="Karst S.M."/>
            <person name="Dueholm M.S."/>
            <person name="Nielsen P.H."/>
            <person name="Albertsen M."/>
        </authorList>
    </citation>
    <scope>NUCLEOTIDE SEQUENCE [LARGE SCALE GENOMIC DNA]</scope>
    <source>
        <strain evidence="2">EsbW_18-Q3-R4-48_BATAC.285</strain>
    </source>
</reference>
<dbReference type="SUPFAM" id="SSF88723">
    <property type="entry name" value="PIN domain-like"/>
    <property type="match status" value="1"/>
</dbReference>